<dbReference type="InterPro" id="IPR051794">
    <property type="entry name" value="PG_Endopeptidase_C40"/>
</dbReference>
<comment type="caution">
    <text evidence="7">The sequence shown here is derived from an EMBL/GenBank/DDBJ whole genome shotgun (WGS) entry which is preliminary data.</text>
</comment>
<dbReference type="PANTHER" id="PTHR47359">
    <property type="entry name" value="PEPTIDOGLYCAN DL-ENDOPEPTIDASE CWLO"/>
    <property type="match status" value="1"/>
</dbReference>
<keyword evidence="4" id="KW-0788">Thiol protease</keyword>
<accession>A0A3A5HAR3</accession>
<comment type="similarity">
    <text evidence="1">Belongs to the peptidase C40 family.</text>
</comment>
<dbReference type="Proteomes" id="UP000276542">
    <property type="component" value="Unassembled WGS sequence"/>
</dbReference>
<evidence type="ECO:0000256" key="3">
    <source>
        <dbReference type="ARBA" id="ARBA00022801"/>
    </source>
</evidence>
<dbReference type="InterPro" id="IPR000064">
    <property type="entry name" value="NLP_P60_dom"/>
</dbReference>
<dbReference type="EMBL" id="QYRP01000002">
    <property type="protein sequence ID" value="RJS45154.1"/>
    <property type="molecule type" value="Genomic_DNA"/>
</dbReference>
<dbReference type="OrthoDB" id="5177647at2"/>
<evidence type="ECO:0000256" key="4">
    <source>
        <dbReference type="ARBA" id="ARBA00022807"/>
    </source>
</evidence>
<protein>
    <submittedName>
        <fullName evidence="7">NlpC/P60 family protein</fullName>
    </submittedName>
</protein>
<dbReference type="Pfam" id="PF00877">
    <property type="entry name" value="NLPC_P60"/>
    <property type="match status" value="1"/>
</dbReference>
<dbReference type="PANTHER" id="PTHR47359:SF3">
    <property type="entry name" value="NLP_P60 DOMAIN-CONTAINING PROTEIN-RELATED"/>
    <property type="match status" value="1"/>
</dbReference>
<feature type="domain" description="NlpC/P60" evidence="6">
    <location>
        <begin position="41"/>
        <end position="157"/>
    </location>
</feature>
<evidence type="ECO:0000313" key="7">
    <source>
        <dbReference type="EMBL" id="RJS45154.1"/>
    </source>
</evidence>
<keyword evidence="2" id="KW-0645">Protease</keyword>
<sequence>MPAISRMRSFFALPFVLLLMMSGLALTQVAVAPEADALTRSQKIATGLRIAKNQIGDPYRYGAAGPGAFDCSGLIYYSMRKAGISVPRTSSGQASYARRISKSNLRPGDLMYFSGHIGIFVGRKDGRVLMLDAPSSGKRVSIRTPWTTSWTAYTLRG</sequence>
<dbReference type="GO" id="GO:0008234">
    <property type="term" value="F:cysteine-type peptidase activity"/>
    <property type="evidence" value="ECO:0007669"/>
    <property type="project" value="UniProtKB-KW"/>
</dbReference>
<feature type="chain" id="PRO_5038379508" evidence="5">
    <location>
        <begin position="28"/>
        <end position="157"/>
    </location>
</feature>
<keyword evidence="8" id="KW-1185">Reference proteome</keyword>
<gene>
    <name evidence="7" type="ORF">D4739_02150</name>
</gene>
<evidence type="ECO:0000256" key="2">
    <source>
        <dbReference type="ARBA" id="ARBA00022670"/>
    </source>
</evidence>
<dbReference type="SUPFAM" id="SSF54001">
    <property type="entry name" value="Cysteine proteinases"/>
    <property type="match status" value="1"/>
</dbReference>
<proteinExistence type="inferred from homology"/>
<evidence type="ECO:0000259" key="6">
    <source>
        <dbReference type="PROSITE" id="PS51935"/>
    </source>
</evidence>
<dbReference type="PROSITE" id="PS51935">
    <property type="entry name" value="NLPC_P60"/>
    <property type="match status" value="1"/>
</dbReference>
<reference evidence="8" key="1">
    <citation type="submission" date="2018-09" db="EMBL/GenBank/DDBJ databases">
        <authorList>
            <person name="Zhu H."/>
        </authorList>
    </citation>
    <scope>NUCLEOTIDE SEQUENCE [LARGE SCALE GENOMIC DNA]</scope>
    <source>
        <strain evidence="8">K1W22B-1</strain>
    </source>
</reference>
<keyword evidence="5" id="KW-0732">Signal</keyword>
<feature type="signal peptide" evidence="5">
    <location>
        <begin position="1"/>
        <end position="27"/>
    </location>
</feature>
<dbReference type="GO" id="GO:0006508">
    <property type="term" value="P:proteolysis"/>
    <property type="evidence" value="ECO:0007669"/>
    <property type="project" value="UniProtKB-KW"/>
</dbReference>
<name>A0A3A5HAR3_9ACTN</name>
<evidence type="ECO:0000256" key="5">
    <source>
        <dbReference type="SAM" id="SignalP"/>
    </source>
</evidence>
<keyword evidence="3" id="KW-0378">Hydrolase</keyword>
<dbReference type="RefSeq" id="WP_120059055.1">
    <property type="nucleotide sequence ID" value="NZ_QYRP01000002.1"/>
</dbReference>
<dbReference type="InterPro" id="IPR038765">
    <property type="entry name" value="Papain-like_cys_pep_sf"/>
</dbReference>
<evidence type="ECO:0000313" key="8">
    <source>
        <dbReference type="Proteomes" id="UP000276542"/>
    </source>
</evidence>
<dbReference type="Gene3D" id="3.90.1720.10">
    <property type="entry name" value="endopeptidase domain like (from Nostoc punctiforme)"/>
    <property type="match status" value="1"/>
</dbReference>
<dbReference type="AlphaFoldDB" id="A0A3A5HAR3"/>
<organism evidence="7 8">
    <name type="scientific">Nocardioides cavernaquae</name>
    <dbReference type="NCBI Taxonomy" id="2321396"/>
    <lineage>
        <taxon>Bacteria</taxon>
        <taxon>Bacillati</taxon>
        <taxon>Actinomycetota</taxon>
        <taxon>Actinomycetes</taxon>
        <taxon>Propionibacteriales</taxon>
        <taxon>Nocardioidaceae</taxon>
        <taxon>Nocardioides</taxon>
    </lineage>
</organism>
<evidence type="ECO:0000256" key="1">
    <source>
        <dbReference type="ARBA" id="ARBA00007074"/>
    </source>
</evidence>